<gene>
    <name evidence="2" type="ORF">I592_02627</name>
    <name evidence="1" type="ORF">UKC_01340</name>
</gene>
<dbReference type="AlphaFoldDB" id="R2VHN0"/>
<keyword evidence="4" id="KW-1185">Reference proteome</keyword>
<reference evidence="2 4" key="2">
    <citation type="submission" date="2013-03" db="EMBL/GenBank/DDBJ databases">
        <title>The Genome Sequence of Enterococcus gilvus ATCC BAA-350 (PacBio/Illumina hybrid assembly).</title>
        <authorList>
            <consortium name="The Broad Institute Genomics Platform"/>
            <consortium name="The Broad Institute Genome Sequencing Center for Infectious Disease"/>
            <person name="Earl A."/>
            <person name="Russ C."/>
            <person name="Gilmore M."/>
            <person name="Surin D."/>
            <person name="Walker B."/>
            <person name="Young S."/>
            <person name="Zeng Q."/>
            <person name="Gargeya S."/>
            <person name="Fitzgerald M."/>
            <person name="Haas B."/>
            <person name="Abouelleil A."/>
            <person name="Allen A.W."/>
            <person name="Alvarado L."/>
            <person name="Arachchi H.M."/>
            <person name="Berlin A.M."/>
            <person name="Chapman S.B."/>
            <person name="Gainer-Dewar J."/>
            <person name="Goldberg J."/>
            <person name="Griggs A."/>
            <person name="Gujja S."/>
            <person name="Hansen M."/>
            <person name="Howarth C."/>
            <person name="Imamovic A."/>
            <person name="Ireland A."/>
            <person name="Larimer J."/>
            <person name="McCowan C."/>
            <person name="Murphy C."/>
            <person name="Pearson M."/>
            <person name="Poon T.W."/>
            <person name="Priest M."/>
            <person name="Roberts A."/>
            <person name="Saif S."/>
            <person name="Shea T."/>
            <person name="Sisk P."/>
            <person name="Sykes S."/>
            <person name="Wortman J."/>
            <person name="Nusbaum C."/>
            <person name="Birren B."/>
        </authorList>
    </citation>
    <scope>NUCLEOTIDE SEQUENCE [LARGE SCALE GENOMIC DNA]</scope>
    <source>
        <strain evidence="2 4">ATCC BAA-350</strain>
    </source>
</reference>
<sequence length="48" mass="5532">MTCFGVKNGYFGQKPVKLGGGEVILRFEMESGFLYNRRFAIKQIEENE</sequence>
<dbReference type="HOGENOM" id="CLU_3152553_0_0_9"/>
<comment type="caution">
    <text evidence="1">The sequence shown here is derived from an EMBL/GenBank/DDBJ whole genome shotgun (WGS) entry which is preliminary data.</text>
</comment>
<evidence type="ECO:0000313" key="1">
    <source>
        <dbReference type="EMBL" id="EOI57126.1"/>
    </source>
</evidence>
<evidence type="ECO:0000313" key="4">
    <source>
        <dbReference type="Proteomes" id="UP000014160"/>
    </source>
</evidence>
<dbReference type="EMBL" id="ASWH01000001">
    <property type="protein sequence ID" value="EOW83300.1"/>
    <property type="molecule type" value="Genomic_DNA"/>
</dbReference>
<accession>R2VHN0</accession>
<dbReference type="Proteomes" id="UP000013750">
    <property type="component" value="Unassembled WGS sequence"/>
</dbReference>
<dbReference type="Proteomes" id="UP000014160">
    <property type="component" value="Unassembled WGS sequence"/>
</dbReference>
<reference evidence="1 3" key="1">
    <citation type="submission" date="2013-02" db="EMBL/GenBank/DDBJ databases">
        <title>The Genome Sequence of Enterococcus gilvus ATCC BAA-350.</title>
        <authorList>
            <consortium name="The Broad Institute Genome Sequencing Platform"/>
            <consortium name="The Broad Institute Genome Sequencing Center for Infectious Disease"/>
            <person name="Earl A.M."/>
            <person name="Gilmore M.S."/>
            <person name="Lebreton F."/>
            <person name="Walker B."/>
            <person name="Young S.K."/>
            <person name="Zeng Q."/>
            <person name="Gargeya S."/>
            <person name="Fitzgerald M."/>
            <person name="Haas B."/>
            <person name="Abouelleil A."/>
            <person name="Alvarado L."/>
            <person name="Arachchi H.M."/>
            <person name="Berlin A.M."/>
            <person name="Chapman S.B."/>
            <person name="Dewar J."/>
            <person name="Goldberg J."/>
            <person name="Griggs A."/>
            <person name="Gujja S."/>
            <person name="Hansen M."/>
            <person name="Howarth C."/>
            <person name="Imamovic A."/>
            <person name="Larimer J."/>
            <person name="McCowan C."/>
            <person name="Murphy C."/>
            <person name="Neiman D."/>
            <person name="Pearson M."/>
            <person name="Priest M."/>
            <person name="Roberts A."/>
            <person name="Saif S."/>
            <person name="Shea T."/>
            <person name="Sisk P."/>
            <person name="Sykes S."/>
            <person name="Wortman J."/>
            <person name="Nusbaum C."/>
            <person name="Birren B."/>
        </authorList>
    </citation>
    <scope>NUCLEOTIDE SEQUENCE [LARGE SCALE GENOMIC DNA]</scope>
    <source>
        <strain evidence="1 3">ATCC BAA-350</strain>
    </source>
</reference>
<dbReference type="PATRIC" id="fig|1158614.3.peg.1351"/>
<protein>
    <submittedName>
        <fullName evidence="1">Uncharacterized protein</fullName>
    </submittedName>
</protein>
<evidence type="ECO:0000313" key="2">
    <source>
        <dbReference type="EMBL" id="EOW83300.1"/>
    </source>
</evidence>
<name>R2VHN0_9ENTE</name>
<evidence type="ECO:0000313" key="3">
    <source>
        <dbReference type="Proteomes" id="UP000013750"/>
    </source>
</evidence>
<organism evidence="1 3">
    <name type="scientific">Enterococcus gilvus ATCC BAA-350</name>
    <dbReference type="NCBI Taxonomy" id="1158614"/>
    <lineage>
        <taxon>Bacteria</taxon>
        <taxon>Bacillati</taxon>
        <taxon>Bacillota</taxon>
        <taxon>Bacilli</taxon>
        <taxon>Lactobacillales</taxon>
        <taxon>Enterococcaceae</taxon>
        <taxon>Enterococcus</taxon>
    </lineage>
</organism>
<dbReference type="EMBL" id="AJDQ01000006">
    <property type="protein sequence ID" value="EOI57126.1"/>
    <property type="molecule type" value="Genomic_DNA"/>
</dbReference>
<proteinExistence type="predicted"/>